<reference evidence="1 2" key="1">
    <citation type="submission" date="2016-11" db="EMBL/GenBank/DDBJ databases">
        <authorList>
            <person name="Jaros S."/>
            <person name="Januszkiewicz K."/>
            <person name="Wedrychowicz H."/>
        </authorList>
    </citation>
    <scope>NUCLEOTIDE SEQUENCE [LARGE SCALE GENOMIC DNA]</scope>
    <source>
        <strain evidence="1 2">DSM 18119</strain>
    </source>
</reference>
<keyword evidence="2" id="KW-1185">Reference proteome</keyword>
<accession>A0A1M4ST04</accession>
<evidence type="ECO:0000313" key="1">
    <source>
        <dbReference type="EMBL" id="SHE35360.1"/>
    </source>
</evidence>
<dbReference type="Proteomes" id="UP000184048">
    <property type="component" value="Unassembled WGS sequence"/>
</dbReference>
<dbReference type="AlphaFoldDB" id="A0A1M4ST04"/>
<dbReference type="RefSeq" id="WP_139256300.1">
    <property type="nucleotide sequence ID" value="NZ_FQUU01000001.1"/>
</dbReference>
<protein>
    <submittedName>
        <fullName evidence="1">Uncharacterized protein</fullName>
    </submittedName>
</protein>
<dbReference type="EMBL" id="FQUU01000001">
    <property type="protein sequence ID" value="SHE35360.1"/>
    <property type="molecule type" value="Genomic_DNA"/>
</dbReference>
<evidence type="ECO:0000313" key="2">
    <source>
        <dbReference type="Proteomes" id="UP000184048"/>
    </source>
</evidence>
<sequence length="302" mass="34351">MKKNLTNNRTVGKTRAVLTYRYMGTLSLLLLLFSCTTAKLSVPEKFSTQATRMPVKGINGWQVGQKLSFGTYTTSTIKRGWDFSSSLQYTKFRIRPEEAVLKVFDISTDNNINKQRSKFQYSISDGNNIAEVFATEKFSEKQLVYKSNNPWIGNASKTKKYDYAFTAAILPVEKDAEPWSLVLVNSYDINKDTAHGIFDRPYVEEEGYATNGKDNIAIRPLRIEKLTTKSGRQTRVFGGKMLSGYELQWDGGVVAIIDILDNNLWIYNDLEPKEKMILSAISSAILLKKMQDVEKDRDQLDK</sequence>
<dbReference type="STRING" id="1121884.SAMN02745131_00222"/>
<organism evidence="1 2">
    <name type="scientific">Flavisolibacter ginsengisoli DSM 18119</name>
    <dbReference type="NCBI Taxonomy" id="1121884"/>
    <lineage>
        <taxon>Bacteria</taxon>
        <taxon>Pseudomonadati</taxon>
        <taxon>Bacteroidota</taxon>
        <taxon>Chitinophagia</taxon>
        <taxon>Chitinophagales</taxon>
        <taxon>Chitinophagaceae</taxon>
        <taxon>Flavisolibacter</taxon>
    </lineage>
</organism>
<dbReference type="PROSITE" id="PS51257">
    <property type="entry name" value="PROKAR_LIPOPROTEIN"/>
    <property type="match status" value="1"/>
</dbReference>
<gene>
    <name evidence="1" type="ORF">SAMN02745131_00222</name>
</gene>
<dbReference type="OrthoDB" id="1420435at2"/>
<proteinExistence type="predicted"/>
<name>A0A1M4ST04_9BACT</name>